<keyword evidence="8" id="KW-0813">Transport</keyword>
<dbReference type="Pfam" id="PF00391">
    <property type="entry name" value="PEP-utilizers"/>
    <property type="match status" value="1"/>
</dbReference>
<proteinExistence type="inferred from homology"/>
<dbReference type="InterPro" id="IPR035895">
    <property type="entry name" value="HPr-like_sf"/>
</dbReference>
<evidence type="ECO:0000313" key="15">
    <source>
        <dbReference type="Proteomes" id="UP000199700"/>
    </source>
</evidence>
<dbReference type="PROSITE" id="PS00369">
    <property type="entry name" value="PTS_HPR_HIS"/>
    <property type="match status" value="1"/>
</dbReference>
<keyword evidence="7 8" id="KW-0460">Magnesium</keyword>
<dbReference type="Pfam" id="PF00381">
    <property type="entry name" value="PTS-HPr"/>
    <property type="match status" value="1"/>
</dbReference>
<dbReference type="Pfam" id="PF05524">
    <property type="entry name" value="PEP-utilisers_N"/>
    <property type="match status" value="1"/>
</dbReference>
<dbReference type="PIRSF" id="PIRSF000732">
    <property type="entry name" value="PTS_enzyme_I"/>
    <property type="match status" value="1"/>
</dbReference>
<feature type="binding site" evidence="11">
    <location>
        <position position="413"/>
    </location>
    <ligand>
        <name>Mg(2+)</name>
        <dbReference type="ChEBI" id="CHEBI:18420"/>
    </ligand>
</feature>
<feature type="active site" description="Tele-phosphohistidine intermediate" evidence="9">
    <location>
        <position position="185"/>
    </location>
</feature>
<keyword evidence="6 8" id="KW-0418">Kinase</keyword>
<feature type="region of interest" description="Disordered" evidence="12">
    <location>
        <begin position="18"/>
        <end position="40"/>
    </location>
</feature>
<evidence type="ECO:0000256" key="11">
    <source>
        <dbReference type="PIRSR" id="PIRSR000732-3"/>
    </source>
</evidence>
<organism evidence="14 15">
    <name type="scientific">Brevibacterium sandarakinum</name>
    <dbReference type="NCBI Taxonomy" id="629680"/>
    <lineage>
        <taxon>Bacteria</taxon>
        <taxon>Bacillati</taxon>
        <taxon>Actinomycetota</taxon>
        <taxon>Actinomycetes</taxon>
        <taxon>Micrococcales</taxon>
        <taxon>Brevibacteriaceae</taxon>
        <taxon>Brevibacterium</taxon>
    </lineage>
</organism>
<evidence type="ECO:0000256" key="4">
    <source>
        <dbReference type="ARBA" id="ARBA00022679"/>
    </source>
</evidence>
<evidence type="ECO:0000256" key="1">
    <source>
        <dbReference type="ARBA" id="ARBA00001946"/>
    </source>
</evidence>
<evidence type="ECO:0000256" key="5">
    <source>
        <dbReference type="ARBA" id="ARBA00022723"/>
    </source>
</evidence>
<dbReference type="Gene3D" id="3.30.1340.10">
    <property type="entry name" value="HPr-like"/>
    <property type="match status" value="1"/>
</dbReference>
<dbReference type="RefSeq" id="WP_092107100.1">
    <property type="nucleotide sequence ID" value="NZ_LT629739.1"/>
</dbReference>
<dbReference type="NCBIfam" id="TIGR01003">
    <property type="entry name" value="PTS_HPr_family"/>
    <property type="match status" value="1"/>
</dbReference>
<dbReference type="InterPro" id="IPR024692">
    <property type="entry name" value="PTS_EI"/>
</dbReference>
<evidence type="ECO:0000256" key="2">
    <source>
        <dbReference type="ARBA" id="ARBA00003681"/>
    </source>
</evidence>
<comment type="catalytic activity">
    <reaction evidence="8">
        <text>L-histidyl-[protein] + phosphoenolpyruvate = N(pros)-phospho-L-histidyl-[protein] + pyruvate</text>
        <dbReference type="Rhea" id="RHEA:23880"/>
        <dbReference type="Rhea" id="RHEA-COMP:9745"/>
        <dbReference type="Rhea" id="RHEA-COMP:9746"/>
        <dbReference type="ChEBI" id="CHEBI:15361"/>
        <dbReference type="ChEBI" id="CHEBI:29979"/>
        <dbReference type="ChEBI" id="CHEBI:58702"/>
        <dbReference type="ChEBI" id="CHEBI:64837"/>
        <dbReference type="EC" id="2.7.3.9"/>
    </reaction>
</comment>
<dbReference type="Proteomes" id="UP000199700">
    <property type="component" value="Chromosome"/>
</dbReference>
<name>A0A1H1W3F5_BRESA</name>
<evidence type="ECO:0000256" key="8">
    <source>
        <dbReference type="PIRNR" id="PIRNR000732"/>
    </source>
</evidence>
<dbReference type="SUPFAM" id="SSF55594">
    <property type="entry name" value="HPr-like"/>
    <property type="match status" value="1"/>
</dbReference>
<evidence type="ECO:0000259" key="13">
    <source>
        <dbReference type="PROSITE" id="PS51350"/>
    </source>
</evidence>
<dbReference type="GO" id="GO:0008965">
    <property type="term" value="F:phosphoenolpyruvate-protein phosphotransferase activity"/>
    <property type="evidence" value="ECO:0007669"/>
    <property type="project" value="UniProtKB-EC"/>
</dbReference>
<dbReference type="Gene3D" id="3.50.30.10">
    <property type="entry name" value="Phosphohistidine domain"/>
    <property type="match status" value="1"/>
</dbReference>
<dbReference type="InterPro" id="IPR008279">
    <property type="entry name" value="PEP-util_enz_mobile_dom"/>
</dbReference>
<evidence type="ECO:0000256" key="9">
    <source>
        <dbReference type="PIRSR" id="PIRSR000732-1"/>
    </source>
</evidence>
<feature type="compositionally biased region" description="Acidic residues" evidence="12">
    <location>
        <begin position="562"/>
        <end position="576"/>
    </location>
</feature>
<evidence type="ECO:0000256" key="6">
    <source>
        <dbReference type="ARBA" id="ARBA00022777"/>
    </source>
</evidence>
<dbReference type="InterPro" id="IPR001020">
    <property type="entry name" value="PTS_HPr_His_P_site"/>
</dbReference>
<dbReference type="GO" id="GO:0005737">
    <property type="term" value="C:cytoplasm"/>
    <property type="evidence" value="ECO:0007669"/>
    <property type="project" value="UniProtKB-SubCell"/>
</dbReference>
<evidence type="ECO:0000313" key="14">
    <source>
        <dbReference type="EMBL" id="SDS91026.1"/>
    </source>
</evidence>
<dbReference type="InterPro" id="IPR040442">
    <property type="entry name" value="Pyrv_kinase-like_dom_sf"/>
</dbReference>
<keyword evidence="8" id="KW-0598">Phosphotransferase system</keyword>
<dbReference type="Gene3D" id="1.10.274.10">
    <property type="entry name" value="PtsI, HPr-binding domain"/>
    <property type="match status" value="1"/>
</dbReference>
<reference evidence="14" key="1">
    <citation type="submission" date="2016-10" db="EMBL/GenBank/DDBJ databases">
        <authorList>
            <person name="Varghese N."/>
            <person name="Submissions S."/>
        </authorList>
    </citation>
    <scope>NUCLEOTIDE SEQUENCE [LARGE SCALE GENOMIC DNA]</scope>
    <source>
        <strain evidence="14">DSM 22082</strain>
    </source>
</reference>
<feature type="domain" description="HPr" evidence="13">
    <location>
        <begin position="586"/>
        <end position="672"/>
    </location>
</feature>
<evidence type="ECO:0000256" key="7">
    <source>
        <dbReference type="ARBA" id="ARBA00022842"/>
    </source>
</evidence>
<sequence>MRLQGIGVSHGCALGPVHRVTRTVDEPSATPRPSDSETGPELERFHAAAAAVADSQEAAARTAQSTARDVLEATAEMAADPALLAIANHHIQDRQLTAERATWEATGELRARLESVGGYLGERAADVDDIRDRIIAALRGGVLGITLPTTPSILVGETLSPTDTAGLDPDTVLAIVTTNGGAQSHSAILARALGIPAVVGADAQVVDIEQGTQLFVDGSTGILSDDPTEDERDRAVHFAAERSAAPVLTSHGELACGTRIPLLANVGSATEAKAAAESGAEGIGLLRTEFLFLDREDEPTVVEQTEVYAEIFSHFPDLPVTVRTLDAGSDKPIPFIWGSRDEPNPALGMRGFRTHSFAPEVLERQIEAIARAAKSATAEVKVMAPMITTPTEAVRFAALVRAAGLDSAGVMVETPAAALCAESVLEPVAFASIGTNDLAQYTLAFDRELSDYEDLHSARQPALLRLIDAVILGARHAGDGDAPAGDESSAEARANPRPVSVCGEAAADPELAVILVGLGVSTLSMSAPSLPRVAARLAEVTLEQARESARQALDGTLWTNDGADETASDIEPEAGSDPDPGSGTETIQRTIHVTAPTGLHSRPAALLARAVKALDAEVNLRRPEDEATASATSVMDILGLGIDPGHDVEVSASGPDAAAAVAAVEAAATGKA</sequence>
<keyword evidence="15" id="KW-1185">Reference proteome</keyword>
<evidence type="ECO:0000256" key="3">
    <source>
        <dbReference type="ARBA" id="ARBA00007837"/>
    </source>
</evidence>
<dbReference type="CDD" id="cd00367">
    <property type="entry name" value="PTS-HPr_like"/>
    <property type="match status" value="1"/>
</dbReference>
<dbReference type="GO" id="GO:0009401">
    <property type="term" value="P:phosphoenolpyruvate-dependent sugar phosphotransferase system"/>
    <property type="evidence" value="ECO:0007669"/>
    <property type="project" value="UniProtKB-KW"/>
</dbReference>
<dbReference type="GO" id="GO:0046872">
    <property type="term" value="F:metal ion binding"/>
    <property type="evidence" value="ECO:0007669"/>
    <property type="project" value="UniProtKB-KW"/>
</dbReference>
<gene>
    <name evidence="14" type="ORF">SAMN04489751_3211</name>
</gene>
<feature type="binding site" evidence="10">
    <location>
        <position position="323"/>
    </location>
    <ligand>
        <name>phosphoenolpyruvate</name>
        <dbReference type="ChEBI" id="CHEBI:58702"/>
    </ligand>
</feature>
<dbReference type="InterPro" id="IPR015813">
    <property type="entry name" value="Pyrv/PenolPyrv_kinase-like_dom"/>
</dbReference>
<dbReference type="PRINTS" id="PR01736">
    <property type="entry name" value="PHPHTRNFRASE"/>
</dbReference>
<dbReference type="Gene3D" id="3.20.20.60">
    <property type="entry name" value="Phosphoenolpyruvate-binding domains"/>
    <property type="match status" value="1"/>
</dbReference>
<dbReference type="PRINTS" id="PR00107">
    <property type="entry name" value="PHOSPHOCPHPR"/>
</dbReference>
<dbReference type="SUPFAM" id="SSF52009">
    <property type="entry name" value="Phosphohistidine domain"/>
    <property type="match status" value="1"/>
</dbReference>
<comment type="subcellular location">
    <subcellularLocation>
        <location evidence="8">Cytoplasm</location>
    </subcellularLocation>
</comment>
<feature type="binding site" evidence="11">
    <location>
        <position position="437"/>
    </location>
    <ligand>
        <name>Mg(2+)</name>
        <dbReference type="ChEBI" id="CHEBI:18420"/>
    </ligand>
</feature>
<keyword evidence="5 8" id="KW-0479">Metal-binding</keyword>
<feature type="binding site" evidence="10">
    <location>
        <position position="287"/>
    </location>
    <ligand>
        <name>phosphoenolpyruvate</name>
        <dbReference type="ChEBI" id="CHEBI:58702"/>
    </ligand>
</feature>
<dbReference type="InterPro" id="IPR050499">
    <property type="entry name" value="PEP-utilizing_PTS_enzyme"/>
</dbReference>
<feature type="active site" description="Proton donor" evidence="9">
    <location>
        <position position="502"/>
    </location>
</feature>
<dbReference type="InterPro" id="IPR000121">
    <property type="entry name" value="PEP_util_C"/>
</dbReference>
<keyword evidence="8" id="KW-0762">Sugar transport</keyword>
<dbReference type="EMBL" id="LT629739">
    <property type="protein sequence ID" value="SDS91026.1"/>
    <property type="molecule type" value="Genomic_DNA"/>
</dbReference>
<comment type="function">
    <text evidence="8">General (non sugar-specific) component of the phosphoenolpyruvate-dependent sugar phosphotransferase system (sugar PTS). This major carbohydrate active-transport system catalyzes the phosphorylation of incoming sugar substrates concomitantly with their translocation across the cell membrane. Enzyme I transfers the phosphoryl group from phosphoenolpyruvate (PEP) to the phosphoryl carrier protein (HPr).</text>
</comment>
<dbReference type="SUPFAM" id="SSF51621">
    <property type="entry name" value="Phosphoenolpyruvate/pyruvate domain"/>
    <property type="match status" value="1"/>
</dbReference>
<dbReference type="GO" id="GO:0016301">
    <property type="term" value="F:kinase activity"/>
    <property type="evidence" value="ECO:0007669"/>
    <property type="project" value="UniProtKB-KW"/>
</dbReference>
<dbReference type="OrthoDB" id="9765468at2"/>
<keyword evidence="4 8" id="KW-0808">Transferase</keyword>
<dbReference type="EC" id="2.7.3.9" evidence="8"/>
<comment type="function">
    <text evidence="2">General (non sugar-specific) component of the phosphoenolpyruvate-dependent sugar phosphotransferase system (sugar PTS). This major carbohydrate active-transport system catalyzes the phosphorylation of incoming sugar substrates concomitantly with their translocation across the cell membrane. The phosphoryl group from phosphoenolpyruvate (PEP) is transferred to the phosphoryl carrier protein HPr by enzyme I. Phospho-HPr then transfers it to the PTS EIIA domain.</text>
</comment>
<accession>A0A1H1W3F5</accession>
<comment type="cofactor">
    <cofactor evidence="1 8 11">
        <name>Mg(2+)</name>
        <dbReference type="ChEBI" id="CHEBI:18420"/>
    </cofactor>
</comment>
<dbReference type="STRING" id="629680.SAMN04489751_3211"/>
<dbReference type="PANTHER" id="PTHR46244:SF3">
    <property type="entry name" value="PHOSPHOENOLPYRUVATE-PROTEIN PHOSPHOTRANSFERASE"/>
    <property type="match status" value="1"/>
</dbReference>
<dbReference type="PANTHER" id="PTHR46244">
    <property type="entry name" value="PHOSPHOENOLPYRUVATE-PROTEIN PHOSPHOTRANSFERASE"/>
    <property type="match status" value="1"/>
</dbReference>
<feature type="binding site" evidence="10">
    <location>
        <begin position="436"/>
        <end position="437"/>
    </location>
    <ligand>
        <name>phosphoenolpyruvate</name>
        <dbReference type="ChEBI" id="CHEBI:58702"/>
    </ligand>
</feature>
<feature type="region of interest" description="Disordered" evidence="12">
    <location>
        <begin position="552"/>
        <end position="585"/>
    </location>
</feature>
<comment type="similarity">
    <text evidence="3 8">Belongs to the PEP-utilizing enzyme family.</text>
</comment>
<dbReference type="SUPFAM" id="SSF47831">
    <property type="entry name" value="Enzyme I of the PEP:sugar phosphotransferase system HPr-binding (sub)domain"/>
    <property type="match status" value="1"/>
</dbReference>
<dbReference type="InterPro" id="IPR008731">
    <property type="entry name" value="PTS_EIN"/>
</dbReference>
<protein>
    <recommendedName>
        <fullName evidence="8">Phosphoenolpyruvate-protein phosphotransferase</fullName>
        <ecNumber evidence="8">2.7.3.9</ecNumber>
    </recommendedName>
    <alternativeName>
        <fullName evidence="8">Phosphotransferase system, enzyme I</fullName>
    </alternativeName>
</protein>
<dbReference type="AlphaFoldDB" id="A0A1H1W3F5"/>
<dbReference type="PROSITE" id="PS51350">
    <property type="entry name" value="PTS_HPR_DOM"/>
    <property type="match status" value="1"/>
</dbReference>
<dbReference type="InterPro" id="IPR000032">
    <property type="entry name" value="HPr-like"/>
</dbReference>
<feature type="binding site" evidence="10">
    <location>
        <position position="447"/>
    </location>
    <ligand>
        <name>phosphoenolpyruvate</name>
        <dbReference type="ChEBI" id="CHEBI:58702"/>
    </ligand>
</feature>
<dbReference type="InterPro" id="IPR036637">
    <property type="entry name" value="Phosphohistidine_dom_sf"/>
</dbReference>
<dbReference type="Pfam" id="PF02896">
    <property type="entry name" value="PEP-utilizers_C"/>
    <property type="match status" value="1"/>
</dbReference>
<evidence type="ECO:0000256" key="12">
    <source>
        <dbReference type="SAM" id="MobiDB-lite"/>
    </source>
</evidence>
<evidence type="ECO:0000256" key="10">
    <source>
        <dbReference type="PIRSR" id="PIRSR000732-2"/>
    </source>
</evidence>
<keyword evidence="8" id="KW-0963">Cytoplasm</keyword>
<dbReference type="InterPro" id="IPR036618">
    <property type="entry name" value="PtsI_HPr-bd_sf"/>
</dbReference>